<evidence type="ECO:0000313" key="3">
    <source>
        <dbReference type="Proteomes" id="UP001303473"/>
    </source>
</evidence>
<dbReference type="AlphaFoldDB" id="A0AAN6N4C4"/>
<feature type="region of interest" description="Disordered" evidence="1">
    <location>
        <begin position="72"/>
        <end position="106"/>
    </location>
</feature>
<reference evidence="3" key="1">
    <citation type="journal article" date="2023" name="Mol. Phylogenet. Evol.">
        <title>Genome-scale phylogeny and comparative genomics of the fungal order Sordariales.</title>
        <authorList>
            <person name="Hensen N."/>
            <person name="Bonometti L."/>
            <person name="Westerberg I."/>
            <person name="Brannstrom I.O."/>
            <person name="Guillou S."/>
            <person name="Cros-Aarteil S."/>
            <person name="Calhoun S."/>
            <person name="Haridas S."/>
            <person name="Kuo A."/>
            <person name="Mondo S."/>
            <person name="Pangilinan J."/>
            <person name="Riley R."/>
            <person name="LaButti K."/>
            <person name="Andreopoulos B."/>
            <person name="Lipzen A."/>
            <person name="Chen C."/>
            <person name="Yan M."/>
            <person name="Daum C."/>
            <person name="Ng V."/>
            <person name="Clum A."/>
            <person name="Steindorff A."/>
            <person name="Ohm R.A."/>
            <person name="Martin F."/>
            <person name="Silar P."/>
            <person name="Natvig D.O."/>
            <person name="Lalanne C."/>
            <person name="Gautier V."/>
            <person name="Ament-Velasquez S.L."/>
            <person name="Kruys A."/>
            <person name="Hutchinson M.I."/>
            <person name="Powell A.J."/>
            <person name="Barry K."/>
            <person name="Miller A.N."/>
            <person name="Grigoriev I.V."/>
            <person name="Debuchy R."/>
            <person name="Gladieux P."/>
            <person name="Hiltunen Thoren M."/>
            <person name="Johannesson H."/>
        </authorList>
    </citation>
    <scope>NUCLEOTIDE SEQUENCE [LARGE SCALE GENOMIC DNA]</scope>
    <source>
        <strain evidence="3">CBS 340.73</strain>
    </source>
</reference>
<gene>
    <name evidence="2" type="ORF">QBC46DRAFT_393303</name>
</gene>
<proteinExistence type="predicted"/>
<protein>
    <submittedName>
        <fullName evidence="2">Uncharacterized protein</fullName>
    </submittedName>
</protein>
<sequence>MNSDDLTMADQPGTSMAALDLVSPGASSDIGFGGPAGASDGGDNLALGDESTPSLWSTTAKQYKEEFDKAKARITDQKFSSTNYPDPLKPRQLPHPKQYPMGVTPQTEQRLKELIIKIRAENA</sequence>
<name>A0AAN6N4C4_9PEZI</name>
<feature type="region of interest" description="Disordered" evidence="1">
    <location>
        <begin position="1"/>
        <end position="53"/>
    </location>
</feature>
<feature type="compositionally biased region" description="Gly residues" evidence="1">
    <location>
        <begin position="31"/>
        <end position="40"/>
    </location>
</feature>
<accession>A0AAN6N4C4</accession>
<keyword evidence="3" id="KW-1185">Reference proteome</keyword>
<evidence type="ECO:0000256" key="1">
    <source>
        <dbReference type="SAM" id="MobiDB-lite"/>
    </source>
</evidence>
<comment type="caution">
    <text evidence="2">The sequence shown here is derived from an EMBL/GenBank/DDBJ whole genome shotgun (WGS) entry which is preliminary data.</text>
</comment>
<evidence type="ECO:0000313" key="2">
    <source>
        <dbReference type="EMBL" id="KAK3937182.1"/>
    </source>
</evidence>
<dbReference type="EMBL" id="MU853861">
    <property type="protein sequence ID" value="KAK3937182.1"/>
    <property type="molecule type" value="Genomic_DNA"/>
</dbReference>
<organism evidence="2 3">
    <name type="scientific">Diplogelasinospora grovesii</name>
    <dbReference type="NCBI Taxonomy" id="303347"/>
    <lineage>
        <taxon>Eukaryota</taxon>
        <taxon>Fungi</taxon>
        <taxon>Dikarya</taxon>
        <taxon>Ascomycota</taxon>
        <taxon>Pezizomycotina</taxon>
        <taxon>Sordariomycetes</taxon>
        <taxon>Sordariomycetidae</taxon>
        <taxon>Sordariales</taxon>
        <taxon>Diplogelasinosporaceae</taxon>
        <taxon>Diplogelasinospora</taxon>
    </lineage>
</organism>
<dbReference type="Proteomes" id="UP001303473">
    <property type="component" value="Unassembled WGS sequence"/>
</dbReference>